<keyword evidence="4" id="KW-0808">Transferase</keyword>
<protein>
    <submittedName>
        <fullName evidence="12">Carn_acyltransf domain-containing protein</fullName>
    </submittedName>
</protein>
<evidence type="ECO:0000256" key="2">
    <source>
        <dbReference type="ARBA" id="ARBA00005232"/>
    </source>
</evidence>
<sequence length="668" mass="74936">MRVVLASLTRCASHAPFTTLGCSSIRKIGQQYIEESSIPTDIFQKSLPTLPVPDLAKTLNRYLASQACAITIMLSYYAGGHKSTRCPVLRAAVLVYSSLRFLESLRRNKLRPDIHHTNSMIANSSYFKRFVSILPSVLTTYGAHAFKVFPLDMSHYKHMFHSTRIPDFGIDRLETYPEARHIVVLSQGEFYTFNAFDDQNKMISAEQLVSNLAFIRNRPRGSAEKLSVGLLTAMNRDDAVIARQRLRQVDGDTEGINTRNLALIDAAIMVLIMCDDFSEYLPQLISTALAGPGGSRWFDKPFSLLVDRSGVAALNFDYSWTDTSTVLRFAESIFRDSETRPSADPWLLDSPHRLPTAVVHRLEWHLDENFYENVLLPQRDAYDALRDSLQVDCLAEVGDRTLTRRLCAYTGVCADAMMQLAFLVSPVLNSSSRSEQYLANGIEAAILLDPWIGVREESALFPAKLKQFFGFQMAHEKVHGEAGLNGGSTESRSIRTFRGGYTALLRPFTTEMREFLRLARFVDTISHLDEDDLLDALHRCSRAHRKLLQLTTVAQDWDGHLFALKQLAEKEGTGLPDFFMNEAYVRINTVDLYTTPLTSDVANGTTTGLRIGAFAPTSPHGYGISYCITDEGCSACFTTWRDSNFSKGSQFVECFRQSLHQIAAILRS</sequence>
<dbReference type="InterPro" id="IPR023213">
    <property type="entry name" value="CAT-like_dom_sf"/>
</dbReference>
<keyword evidence="11" id="KW-1185">Reference proteome</keyword>
<evidence type="ECO:0000256" key="4">
    <source>
        <dbReference type="ARBA" id="ARBA00022679"/>
    </source>
</evidence>
<evidence type="ECO:0000313" key="11">
    <source>
        <dbReference type="Proteomes" id="UP000282613"/>
    </source>
</evidence>
<dbReference type="OrthoDB" id="240216at2759"/>
<dbReference type="EMBL" id="UYRS01018597">
    <property type="protein sequence ID" value="VDK38130.1"/>
    <property type="molecule type" value="Genomic_DNA"/>
</dbReference>
<feature type="domain" description="Choline/carnitine acyltransferase" evidence="9">
    <location>
        <begin position="471"/>
        <end position="656"/>
    </location>
</feature>
<evidence type="ECO:0000256" key="7">
    <source>
        <dbReference type="ARBA" id="ARBA00023315"/>
    </source>
</evidence>
<dbReference type="Gene3D" id="1.10.275.20">
    <property type="entry name" value="Choline/Carnitine o-acyltransferase"/>
    <property type="match status" value="1"/>
</dbReference>
<evidence type="ECO:0000256" key="1">
    <source>
        <dbReference type="ARBA" id="ARBA00005005"/>
    </source>
</evidence>
<dbReference type="AlphaFoldDB" id="A0A158R9I0"/>
<keyword evidence="7" id="KW-0012">Acyltransferase</keyword>
<evidence type="ECO:0000256" key="3">
    <source>
        <dbReference type="ARBA" id="ARBA00022448"/>
    </source>
</evidence>
<dbReference type="PROSITE" id="PS51257">
    <property type="entry name" value="PROKAR_LIPOPROTEIN"/>
    <property type="match status" value="1"/>
</dbReference>
<dbReference type="Proteomes" id="UP000282613">
    <property type="component" value="Unassembled WGS sequence"/>
</dbReference>
<dbReference type="GO" id="GO:0004095">
    <property type="term" value="F:carnitine O-palmitoyltransferase activity"/>
    <property type="evidence" value="ECO:0007669"/>
    <property type="project" value="TreeGrafter"/>
</dbReference>
<organism evidence="12">
    <name type="scientific">Taenia asiatica</name>
    <name type="common">Asian tapeworm</name>
    <dbReference type="NCBI Taxonomy" id="60517"/>
    <lineage>
        <taxon>Eukaryota</taxon>
        <taxon>Metazoa</taxon>
        <taxon>Spiralia</taxon>
        <taxon>Lophotrochozoa</taxon>
        <taxon>Platyhelminthes</taxon>
        <taxon>Cestoda</taxon>
        <taxon>Eucestoda</taxon>
        <taxon>Cyclophyllidea</taxon>
        <taxon>Taeniidae</taxon>
        <taxon>Taenia</taxon>
    </lineage>
</organism>
<dbReference type="InterPro" id="IPR000542">
    <property type="entry name" value="Carn_acyl_trans"/>
</dbReference>
<dbReference type="Gene3D" id="3.30.559.70">
    <property type="entry name" value="Choline/Carnitine o-acyltransferase, domain 2"/>
    <property type="match status" value="1"/>
</dbReference>
<keyword evidence="5" id="KW-0276">Fatty acid metabolism</keyword>
<evidence type="ECO:0000256" key="8">
    <source>
        <dbReference type="ARBA" id="ARBA00048999"/>
    </source>
</evidence>
<evidence type="ECO:0000256" key="5">
    <source>
        <dbReference type="ARBA" id="ARBA00022832"/>
    </source>
</evidence>
<reference evidence="10 11" key="2">
    <citation type="submission" date="2018-11" db="EMBL/GenBank/DDBJ databases">
        <authorList>
            <consortium name="Pathogen Informatics"/>
        </authorList>
    </citation>
    <scope>NUCLEOTIDE SEQUENCE [LARGE SCALE GENOMIC DNA]</scope>
</reference>
<proteinExistence type="inferred from homology"/>
<dbReference type="InterPro" id="IPR039551">
    <property type="entry name" value="Cho/carn_acyl_trans"/>
</dbReference>
<dbReference type="InterPro" id="IPR042231">
    <property type="entry name" value="Cho/carn_acyl_trans_2"/>
</dbReference>
<feature type="domain" description="Choline/carnitine acyltransferase" evidence="9">
    <location>
        <begin position="86"/>
        <end position="422"/>
    </location>
</feature>
<dbReference type="Pfam" id="PF00755">
    <property type="entry name" value="Carn_acyltransf"/>
    <property type="match status" value="2"/>
</dbReference>
<evidence type="ECO:0000259" key="9">
    <source>
        <dbReference type="Pfam" id="PF00755"/>
    </source>
</evidence>
<dbReference type="STRING" id="60517.A0A158R9I0"/>
<dbReference type="InterPro" id="IPR042572">
    <property type="entry name" value="Carn_acyl_trans_N"/>
</dbReference>
<comment type="pathway">
    <text evidence="1">Lipid metabolism; fatty acid beta-oxidation.</text>
</comment>
<dbReference type="SUPFAM" id="SSF52777">
    <property type="entry name" value="CoA-dependent acyltransferases"/>
    <property type="match status" value="2"/>
</dbReference>
<dbReference type="WBParaSite" id="TASK_0000728301-mRNA-1">
    <property type="protein sequence ID" value="TASK_0000728301-mRNA-1"/>
    <property type="gene ID" value="TASK_0000728301"/>
</dbReference>
<dbReference type="PANTHER" id="PTHR22589">
    <property type="entry name" value="CARNITINE O-ACYLTRANSFERASE"/>
    <property type="match status" value="1"/>
</dbReference>
<dbReference type="Gene3D" id="3.30.559.10">
    <property type="entry name" value="Chloramphenicol acetyltransferase-like domain"/>
    <property type="match status" value="1"/>
</dbReference>
<name>A0A158R9I0_TAEAS</name>
<keyword evidence="6" id="KW-0443">Lipid metabolism</keyword>
<comment type="similarity">
    <text evidence="2">Belongs to the carnitine/choline acetyltransferase family.</text>
</comment>
<comment type="catalytic activity">
    <reaction evidence="8">
        <text>4,8-dimethylnonanoyl-CoA + (R)-carnitine = O-4,8-dimethylnonanoyl-(R)-carnitine + CoA</text>
        <dbReference type="Rhea" id="RHEA:44860"/>
        <dbReference type="ChEBI" id="CHEBI:16347"/>
        <dbReference type="ChEBI" id="CHEBI:57287"/>
        <dbReference type="ChEBI" id="CHEBI:77061"/>
        <dbReference type="ChEBI" id="CHEBI:84654"/>
    </reaction>
</comment>
<dbReference type="GO" id="GO:0005739">
    <property type="term" value="C:mitochondrion"/>
    <property type="evidence" value="ECO:0007669"/>
    <property type="project" value="TreeGrafter"/>
</dbReference>
<dbReference type="PANTHER" id="PTHR22589:SF16">
    <property type="entry name" value="CARNITINE O-PALMITOYLTRANSFERASE 2, MITOCHONDRIAL"/>
    <property type="match status" value="1"/>
</dbReference>
<accession>A0A158R9I0</accession>
<gene>
    <name evidence="10" type="ORF">TASK_LOCUS7284</name>
</gene>
<dbReference type="GO" id="GO:0006635">
    <property type="term" value="P:fatty acid beta-oxidation"/>
    <property type="evidence" value="ECO:0007669"/>
    <property type="project" value="UniProtKB-UniPathway"/>
</dbReference>
<dbReference type="UniPathway" id="UPA00659"/>
<evidence type="ECO:0000256" key="6">
    <source>
        <dbReference type="ARBA" id="ARBA00023098"/>
    </source>
</evidence>
<keyword evidence="3" id="KW-0813">Transport</keyword>
<evidence type="ECO:0000313" key="12">
    <source>
        <dbReference type="WBParaSite" id="TASK_0000728301-mRNA-1"/>
    </source>
</evidence>
<reference evidence="12" key="1">
    <citation type="submission" date="2016-04" db="UniProtKB">
        <authorList>
            <consortium name="WormBaseParasite"/>
        </authorList>
    </citation>
    <scope>IDENTIFICATION</scope>
</reference>
<evidence type="ECO:0000313" key="10">
    <source>
        <dbReference type="EMBL" id="VDK38130.1"/>
    </source>
</evidence>